<dbReference type="AlphaFoldDB" id="A0A518GYR9"/>
<dbReference type="OrthoDB" id="9804872at2"/>
<dbReference type="SUPFAM" id="SSF54001">
    <property type="entry name" value="Cysteine proteinases"/>
    <property type="match status" value="1"/>
</dbReference>
<dbReference type="EMBL" id="CP036426">
    <property type="protein sequence ID" value="QDV33741.1"/>
    <property type="molecule type" value="Genomic_DNA"/>
</dbReference>
<feature type="chain" id="PRO_5021854988" evidence="2">
    <location>
        <begin position="25"/>
        <end position="341"/>
    </location>
</feature>
<dbReference type="KEGG" id="tpla:ElP_16200"/>
<dbReference type="PANTHER" id="PTHR38339">
    <property type="entry name" value="TRANSGLUTAMINASE DOMAIN PROTEIN"/>
    <property type="match status" value="1"/>
</dbReference>
<dbReference type="Gene3D" id="3.10.620.30">
    <property type="match status" value="1"/>
</dbReference>
<evidence type="ECO:0000256" key="1">
    <source>
        <dbReference type="SAM" id="MobiDB-lite"/>
    </source>
</evidence>
<keyword evidence="5" id="KW-1185">Reference proteome</keyword>
<dbReference type="Pfam" id="PF01841">
    <property type="entry name" value="Transglut_core"/>
    <property type="match status" value="1"/>
</dbReference>
<dbReference type="RefSeq" id="WP_145268093.1">
    <property type="nucleotide sequence ID" value="NZ_CP036426.1"/>
</dbReference>
<protein>
    <submittedName>
        <fullName evidence="4">Transglutaminase-like superfamily protein</fullName>
    </submittedName>
</protein>
<dbReference type="InterPro" id="IPR002931">
    <property type="entry name" value="Transglutaminase-like"/>
</dbReference>
<organism evidence="4 5">
    <name type="scientific">Tautonia plasticadhaerens</name>
    <dbReference type="NCBI Taxonomy" id="2527974"/>
    <lineage>
        <taxon>Bacteria</taxon>
        <taxon>Pseudomonadati</taxon>
        <taxon>Planctomycetota</taxon>
        <taxon>Planctomycetia</taxon>
        <taxon>Isosphaerales</taxon>
        <taxon>Isosphaeraceae</taxon>
        <taxon>Tautonia</taxon>
    </lineage>
</organism>
<gene>
    <name evidence="4" type="ORF">ElP_16200</name>
</gene>
<reference evidence="4 5" key="1">
    <citation type="submission" date="2019-02" db="EMBL/GenBank/DDBJ databases">
        <title>Deep-cultivation of Planctomycetes and their phenomic and genomic characterization uncovers novel biology.</title>
        <authorList>
            <person name="Wiegand S."/>
            <person name="Jogler M."/>
            <person name="Boedeker C."/>
            <person name="Pinto D."/>
            <person name="Vollmers J."/>
            <person name="Rivas-Marin E."/>
            <person name="Kohn T."/>
            <person name="Peeters S.H."/>
            <person name="Heuer A."/>
            <person name="Rast P."/>
            <person name="Oberbeckmann S."/>
            <person name="Bunk B."/>
            <person name="Jeske O."/>
            <person name="Meyerdierks A."/>
            <person name="Storesund J.E."/>
            <person name="Kallscheuer N."/>
            <person name="Luecker S."/>
            <person name="Lage O.M."/>
            <person name="Pohl T."/>
            <person name="Merkel B.J."/>
            <person name="Hornburger P."/>
            <person name="Mueller R.-W."/>
            <person name="Bruemmer F."/>
            <person name="Labrenz M."/>
            <person name="Spormann A.M."/>
            <person name="Op den Camp H."/>
            <person name="Overmann J."/>
            <person name="Amann R."/>
            <person name="Jetten M.S.M."/>
            <person name="Mascher T."/>
            <person name="Medema M.H."/>
            <person name="Devos D.P."/>
            <person name="Kaster A.-K."/>
            <person name="Ovreas L."/>
            <person name="Rohde M."/>
            <person name="Galperin M.Y."/>
            <person name="Jogler C."/>
        </authorList>
    </citation>
    <scope>NUCLEOTIDE SEQUENCE [LARGE SCALE GENOMIC DNA]</scope>
    <source>
        <strain evidence="4 5">ElP</strain>
    </source>
</reference>
<accession>A0A518GYR9</accession>
<name>A0A518GYR9_9BACT</name>
<feature type="domain" description="Transglutaminase-like" evidence="3">
    <location>
        <begin position="193"/>
        <end position="259"/>
    </location>
</feature>
<evidence type="ECO:0000313" key="5">
    <source>
        <dbReference type="Proteomes" id="UP000317835"/>
    </source>
</evidence>
<evidence type="ECO:0000256" key="2">
    <source>
        <dbReference type="SAM" id="SignalP"/>
    </source>
</evidence>
<sequence precursor="true">MTRTRLLAPRLLPALLILTQSASAAGRAEDEPPRTRTFAVTCRATVREIPEGARVLDLWLPVPRDDDHQTIHRLTIDAPAPVTLGRAPGSGNRMLHVRLDRPRGEVDVTLTIVATRSENAGRDEPLDAEGRGRYLAPEPLVPLDGPIRRLADEATEGLEGDFERARALYEAVVGTMTYDKSGTGWGRGDALYACDERRGNCTDFHALLIGMARSVGIPARFAIGLALPGEGGAGEIAGYHCWAELYVEGRGWVPVDASEAAKDPSRREYFFGHHDEDRLEFSRGRHLTLEPPQQGPPLNFFVDPYAEIDGVPHAAIARRATFEDLEGVEGPSAPAPGGDRR</sequence>
<feature type="region of interest" description="Disordered" evidence="1">
    <location>
        <begin position="322"/>
        <end position="341"/>
    </location>
</feature>
<dbReference type="PANTHER" id="PTHR38339:SF1">
    <property type="entry name" value="TRANSGLUTAMINASE-LIKE DOMAIN-CONTAINING PROTEIN"/>
    <property type="match status" value="1"/>
</dbReference>
<keyword evidence="2" id="KW-0732">Signal</keyword>
<proteinExistence type="predicted"/>
<dbReference type="Proteomes" id="UP000317835">
    <property type="component" value="Chromosome"/>
</dbReference>
<evidence type="ECO:0000259" key="3">
    <source>
        <dbReference type="SMART" id="SM00460"/>
    </source>
</evidence>
<dbReference type="SMART" id="SM00460">
    <property type="entry name" value="TGc"/>
    <property type="match status" value="1"/>
</dbReference>
<evidence type="ECO:0000313" key="4">
    <source>
        <dbReference type="EMBL" id="QDV33741.1"/>
    </source>
</evidence>
<dbReference type="InterPro" id="IPR038765">
    <property type="entry name" value="Papain-like_cys_pep_sf"/>
</dbReference>
<feature type="signal peptide" evidence="2">
    <location>
        <begin position="1"/>
        <end position="24"/>
    </location>
</feature>